<protein>
    <submittedName>
        <fullName evidence="2">Unannotated protein</fullName>
    </submittedName>
</protein>
<sequence length="204" mass="22663">MISAVGRCPWPIGLRLPNIVSQDRLKLCSDIERENLQRVIPEVQPALIVVTSRTFDSKFRVETLGSHGLENVNQLASDTLDKYAADGRNVLIVEPIPETNDFDSRVCVLDASTAAERQLCAFEISMEPTKFELFEREMDAQRNNVLTLNIDSWVCPRAPICDPTGNGAIVWSDGNHMAPGYARTLGQRLADFLKATQFLEASGQ</sequence>
<accession>A0A6J7GRN9</accession>
<dbReference type="InterPro" id="IPR043968">
    <property type="entry name" value="SGNH"/>
</dbReference>
<reference evidence="2" key="1">
    <citation type="submission" date="2020-05" db="EMBL/GenBank/DDBJ databases">
        <authorList>
            <person name="Chiriac C."/>
            <person name="Salcher M."/>
            <person name="Ghai R."/>
            <person name="Kavagutti S V."/>
        </authorList>
    </citation>
    <scope>NUCLEOTIDE SEQUENCE</scope>
</reference>
<evidence type="ECO:0000259" key="1">
    <source>
        <dbReference type="Pfam" id="PF19040"/>
    </source>
</evidence>
<name>A0A6J7GRN9_9ZZZZ</name>
<dbReference type="EMBL" id="CAFBMJ010000086">
    <property type="protein sequence ID" value="CAB4907395.1"/>
    <property type="molecule type" value="Genomic_DNA"/>
</dbReference>
<feature type="domain" description="SGNH" evidence="1">
    <location>
        <begin position="6"/>
        <end position="190"/>
    </location>
</feature>
<gene>
    <name evidence="2" type="ORF">UFOPK3573_01004</name>
</gene>
<proteinExistence type="predicted"/>
<dbReference type="AlphaFoldDB" id="A0A6J7GRN9"/>
<organism evidence="2">
    <name type="scientific">freshwater metagenome</name>
    <dbReference type="NCBI Taxonomy" id="449393"/>
    <lineage>
        <taxon>unclassified sequences</taxon>
        <taxon>metagenomes</taxon>
        <taxon>ecological metagenomes</taxon>
    </lineage>
</organism>
<dbReference type="Pfam" id="PF19040">
    <property type="entry name" value="SGNH"/>
    <property type="match status" value="1"/>
</dbReference>
<evidence type="ECO:0000313" key="2">
    <source>
        <dbReference type="EMBL" id="CAB4907395.1"/>
    </source>
</evidence>